<reference evidence="2" key="1">
    <citation type="submission" date="2022-11" db="UniProtKB">
        <authorList>
            <consortium name="WormBaseParasite"/>
        </authorList>
    </citation>
    <scope>IDENTIFICATION</scope>
</reference>
<evidence type="ECO:0000313" key="1">
    <source>
        <dbReference type="Proteomes" id="UP000887565"/>
    </source>
</evidence>
<proteinExistence type="predicted"/>
<dbReference type="AlphaFoldDB" id="A0A915HLB0"/>
<dbReference type="Proteomes" id="UP000887565">
    <property type="component" value="Unplaced"/>
</dbReference>
<keyword evidence="1" id="KW-1185">Reference proteome</keyword>
<dbReference type="WBParaSite" id="nRc.2.0.1.t02454-RA">
    <property type="protein sequence ID" value="nRc.2.0.1.t02454-RA"/>
    <property type="gene ID" value="nRc.2.0.1.g02454"/>
</dbReference>
<name>A0A915HLB0_ROMCU</name>
<accession>A0A915HLB0</accession>
<sequence length="103" mass="11787">MSFYSNDGTPLIEKTGDGTLGNRGQNRLHYGGKWSTSPHFGTCKLLYEIWDILEFGIQWQMVNEELGTHSIHYMVLISPKPTIILGIDFLAHENIEAIFDFRN</sequence>
<protein>
    <submittedName>
        <fullName evidence="2">Uncharacterized protein</fullName>
    </submittedName>
</protein>
<organism evidence="1 2">
    <name type="scientific">Romanomermis culicivorax</name>
    <name type="common">Nematode worm</name>
    <dbReference type="NCBI Taxonomy" id="13658"/>
    <lineage>
        <taxon>Eukaryota</taxon>
        <taxon>Metazoa</taxon>
        <taxon>Ecdysozoa</taxon>
        <taxon>Nematoda</taxon>
        <taxon>Enoplea</taxon>
        <taxon>Dorylaimia</taxon>
        <taxon>Mermithida</taxon>
        <taxon>Mermithoidea</taxon>
        <taxon>Mermithidae</taxon>
        <taxon>Romanomermis</taxon>
    </lineage>
</organism>
<evidence type="ECO:0000313" key="2">
    <source>
        <dbReference type="WBParaSite" id="nRc.2.0.1.t02454-RA"/>
    </source>
</evidence>